<dbReference type="SUPFAM" id="SSF53756">
    <property type="entry name" value="UDP-Glycosyltransferase/glycogen phosphorylase"/>
    <property type="match status" value="1"/>
</dbReference>
<protein>
    <submittedName>
        <fullName evidence="1">Uncharacterized protein</fullName>
    </submittedName>
</protein>
<evidence type="ECO:0000313" key="2">
    <source>
        <dbReference type="Proteomes" id="UP000236737"/>
    </source>
</evidence>
<dbReference type="AlphaFoldDB" id="A0A1H5Y5A9"/>
<dbReference type="OrthoDB" id="787006at2"/>
<dbReference type="RefSeq" id="WP_103999995.1">
    <property type="nucleotide sequence ID" value="NZ_FNVP01000007.1"/>
</dbReference>
<proteinExistence type="predicted"/>
<reference evidence="2" key="1">
    <citation type="submission" date="2016-10" db="EMBL/GenBank/DDBJ databases">
        <authorList>
            <person name="Varghese N."/>
            <person name="Submissions S."/>
        </authorList>
    </citation>
    <scope>NUCLEOTIDE SEQUENCE [LARGE SCALE GENOMIC DNA]</scope>
    <source>
        <strain evidence="2">CGMCC 1.9230</strain>
    </source>
</reference>
<keyword evidence="2" id="KW-1185">Reference proteome</keyword>
<gene>
    <name evidence="1" type="ORF">SAMN04488130_10761</name>
</gene>
<evidence type="ECO:0000313" key="1">
    <source>
        <dbReference type="EMBL" id="SEG18726.1"/>
    </source>
</evidence>
<dbReference type="Proteomes" id="UP000236737">
    <property type="component" value="Unassembled WGS sequence"/>
</dbReference>
<organism evidence="1 2">
    <name type="scientific">Flavobacterium urumqiense</name>
    <dbReference type="NCBI Taxonomy" id="935224"/>
    <lineage>
        <taxon>Bacteria</taxon>
        <taxon>Pseudomonadati</taxon>
        <taxon>Bacteroidota</taxon>
        <taxon>Flavobacteriia</taxon>
        <taxon>Flavobacteriales</taxon>
        <taxon>Flavobacteriaceae</taxon>
        <taxon>Flavobacterium</taxon>
    </lineage>
</organism>
<sequence length="370" mass="43080">MKILSYQPASLYQNGGMGRLLRSLYKGHEKDVTSFYINYSNSPIIKGDINEISITLFPVQRFWMRWKLRTFIRWIREVVFFYYTKHKIKKKAGNLSFDILHVIGQGLFCGILCENNFLLNKKVWTSFHDHYLLCSTFKDTQLLWNCSERRLMISKELGEEYQKVFGFKDFELITDGLTREEISEPKLMGKEMISIYFAGLMHIEYYPLVQVLADSLDFLVDEGYSFEIIFRGTQKMSFLNNRKFNVVYRSNFITDKELKSEIDSADILYLPIKFSEPNFYLYSLSTKMISYLGASGKILFHGPSDSAACNLLRENNAAFCCVSLSTTEMIPVIKETLLGDENICLNAKELVKSNFDLISIQNIFWKNDTI</sequence>
<name>A0A1H5Y5A9_9FLAO</name>
<accession>A0A1H5Y5A9</accession>
<dbReference type="EMBL" id="FNVP01000007">
    <property type="protein sequence ID" value="SEG18726.1"/>
    <property type="molecule type" value="Genomic_DNA"/>
</dbReference>